<reference evidence="1" key="1">
    <citation type="submission" date="2013-07" db="EMBL/GenBank/DDBJ databases">
        <title>The genome of an arbuscular mycorrhizal fungus provides insights into the evolution of the oldest plant symbiosis.</title>
        <authorList>
            <consortium name="DOE Joint Genome Institute"/>
            <person name="Tisserant E."/>
            <person name="Malbreil M."/>
            <person name="Kuo A."/>
            <person name="Kohler A."/>
            <person name="Symeonidi A."/>
            <person name="Balestrini R."/>
            <person name="Charron P."/>
            <person name="Duensing N."/>
            <person name="Frei-dit-Frey N."/>
            <person name="Gianinazzi-Pearson V."/>
            <person name="Gilbert B."/>
            <person name="Handa Y."/>
            <person name="Hijri M."/>
            <person name="Kaul R."/>
            <person name="Kawaguchi M."/>
            <person name="Krajinski F."/>
            <person name="Lammers P."/>
            <person name="Lapierre D."/>
            <person name="Masclaux F.G."/>
            <person name="Murat C."/>
            <person name="Morin E."/>
            <person name="Ndikumana S."/>
            <person name="Pagni M."/>
            <person name="Petitpierre D."/>
            <person name="Requena N."/>
            <person name="Rosikiewicz P."/>
            <person name="Riley R."/>
            <person name="Saito K."/>
            <person name="San Clemente H."/>
            <person name="Shapiro H."/>
            <person name="van Tuinen D."/>
            <person name="Becard G."/>
            <person name="Bonfante P."/>
            <person name="Paszkowski U."/>
            <person name="Shachar-Hill Y."/>
            <person name="Young J.P."/>
            <person name="Sanders I.R."/>
            <person name="Henrissat B."/>
            <person name="Rensing S.A."/>
            <person name="Grigoriev I.V."/>
            <person name="Corradi N."/>
            <person name="Roux C."/>
            <person name="Martin F."/>
        </authorList>
    </citation>
    <scope>NUCLEOTIDE SEQUENCE</scope>
    <source>
        <strain evidence="1">DAOM 197198</strain>
    </source>
</reference>
<evidence type="ECO:0000313" key="1">
    <source>
        <dbReference type="EMBL" id="ESA22468.1"/>
    </source>
</evidence>
<dbReference type="HOGENOM" id="CLU_000288_7_8_1"/>
<dbReference type="AlphaFoldDB" id="U9UV87"/>
<evidence type="ECO:0008006" key="2">
    <source>
        <dbReference type="Google" id="ProtNLM"/>
    </source>
</evidence>
<dbReference type="eggNOG" id="ENOG502RVHS">
    <property type="taxonomic scope" value="Eukaryota"/>
</dbReference>
<dbReference type="EMBL" id="KI275559">
    <property type="protein sequence ID" value="ESA22468.1"/>
    <property type="molecule type" value="Genomic_DNA"/>
</dbReference>
<name>U9UV87_RHIID</name>
<gene>
    <name evidence="1" type="ORF">GLOINDRAFT_16406</name>
</gene>
<protein>
    <recommendedName>
        <fullName evidence="2">Protein kinase domain-containing protein</fullName>
    </recommendedName>
</protein>
<organism evidence="1">
    <name type="scientific">Rhizophagus irregularis (strain DAOM 181602 / DAOM 197198 / MUCL 43194)</name>
    <name type="common">Arbuscular mycorrhizal fungus</name>
    <name type="synonym">Glomus intraradices</name>
    <dbReference type="NCBI Taxonomy" id="747089"/>
    <lineage>
        <taxon>Eukaryota</taxon>
        <taxon>Fungi</taxon>
        <taxon>Fungi incertae sedis</taxon>
        <taxon>Mucoromycota</taxon>
        <taxon>Glomeromycotina</taxon>
        <taxon>Glomeromycetes</taxon>
        <taxon>Glomerales</taxon>
        <taxon>Glomeraceae</taxon>
        <taxon>Rhizophagus</taxon>
    </lineage>
</organism>
<proteinExistence type="predicted"/>
<sequence>MLKWIPYNQFNNIKETCKNSLITLYSAIWTDGPLYKKNEWNYYTRDSNKEVALKCLHKSQESIVTLIDEAKKYSTKNEAFQVLYGISQNPDTGNYILVQNNSINLANWISGNEIFDDFIQEMQLKINNRDDLVFEWIPYDQFNEIKETGTNGLITIYLAIWKVGPLKKNWSDEDNWSDENYLRDSNREVSLKCLHNSQESINSIINEIKKYPTNHEAFQILYGISQNPVTGDYILVQNNYIWNSENEKIDDFIRERQLIFDFNGVMLEWVPYNQFNEIKETGKNDLITTLL</sequence>
<accession>U9UV87</accession>